<evidence type="ECO:0000313" key="5">
    <source>
        <dbReference type="RefSeq" id="XP_002732777.1"/>
    </source>
</evidence>
<sequence length="149" mass="16603">MSSLRSIFSLIGRHRCVTHYCVSRNSSPAILRMMSSSSSPGPVATSIKNKLSEAFQPVHLQVINESHMHSVPKGSESHFKVVVISDKFDKQTLIKRHRMVNESLEEELKGPVHALSIQAKTPEQWHQSEVVSESPACLGGMKKENKNKS</sequence>
<name>A0ABM0GLU3_SACKO</name>
<evidence type="ECO:0000256" key="1">
    <source>
        <dbReference type="ARBA" id="ARBA00005578"/>
    </source>
</evidence>
<dbReference type="Gene3D" id="3.30.300.90">
    <property type="entry name" value="BolA-like"/>
    <property type="match status" value="1"/>
</dbReference>
<dbReference type="RefSeq" id="XP_002732777.1">
    <property type="nucleotide sequence ID" value="XM_002732731.2"/>
</dbReference>
<dbReference type="PANTHER" id="PTHR46229">
    <property type="entry name" value="BOLA TRANSCRIPTION REGULATOR"/>
    <property type="match status" value="1"/>
</dbReference>
<dbReference type="InterPro" id="IPR002634">
    <property type="entry name" value="BolA"/>
</dbReference>
<comment type="similarity">
    <text evidence="1 2">Belongs to the BolA/IbaG family.</text>
</comment>
<dbReference type="InterPro" id="IPR050961">
    <property type="entry name" value="BolA/IbaG_stress_morph_reg"/>
</dbReference>
<evidence type="ECO:0000256" key="2">
    <source>
        <dbReference type="RuleBase" id="RU003860"/>
    </source>
</evidence>
<dbReference type="Proteomes" id="UP000694865">
    <property type="component" value="Unplaced"/>
</dbReference>
<feature type="region of interest" description="Disordered" evidence="3">
    <location>
        <begin position="120"/>
        <end position="149"/>
    </location>
</feature>
<protein>
    <submittedName>
        <fullName evidence="5">BolA-like protein 1-like</fullName>
    </submittedName>
</protein>
<dbReference type="InterPro" id="IPR036065">
    <property type="entry name" value="BolA-like_sf"/>
</dbReference>
<dbReference type="SUPFAM" id="SSF82657">
    <property type="entry name" value="BolA-like"/>
    <property type="match status" value="1"/>
</dbReference>
<proteinExistence type="inferred from homology"/>
<gene>
    <name evidence="5" type="primary">LOC100377069</name>
</gene>
<organism evidence="4 5">
    <name type="scientific">Saccoglossus kowalevskii</name>
    <name type="common">Acorn worm</name>
    <dbReference type="NCBI Taxonomy" id="10224"/>
    <lineage>
        <taxon>Eukaryota</taxon>
        <taxon>Metazoa</taxon>
        <taxon>Hemichordata</taxon>
        <taxon>Enteropneusta</taxon>
        <taxon>Harrimaniidae</taxon>
        <taxon>Saccoglossus</taxon>
    </lineage>
</organism>
<evidence type="ECO:0000313" key="4">
    <source>
        <dbReference type="Proteomes" id="UP000694865"/>
    </source>
</evidence>
<keyword evidence="4" id="KW-1185">Reference proteome</keyword>
<dbReference type="GeneID" id="100377069"/>
<dbReference type="PANTHER" id="PTHR46229:SF2">
    <property type="entry name" value="BOLA-LIKE PROTEIN 1"/>
    <property type="match status" value="1"/>
</dbReference>
<dbReference type="Pfam" id="PF01722">
    <property type="entry name" value="BolA"/>
    <property type="match status" value="1"/>
</dbReference>
<accession>A0ABM0GLU3</accession>
<reference evidence="5" key="1">
    <citation type="submission" date="2025-08" db="UniProtKB">
        <authorList>
            <consortium name="RefSeq"/>
        </authorList>
    </citation>
    <scope>IDENTIFICATION</scope>
    <source>
        <tissue evidence="5">Testes</tissue>
    </source>
</reference>
<evidence type="ECO:0000256" key="3">
    <source>
        <dbReference type="SAM" id="MobiDB-lite"/>
    </source>
</evidence>
<feature type="compositionally biased region" description="Polar residues" evidence="3">
    <location>
        <begin position="120"/>
        <end position="131"/>
    </location>
</feature>